<dbReference type="GO" id="GO:0008652">
    <property type="term" value="P:amino acid biosynthetic process"/>
    <property type="evidence" value="ECO:0007669"/>
    <property type="project" value="UniProtKB-KW"/>
</dbReference>
<comment type="cofactor">
    <cofactor evidence="11">
        <name>Mg(2+)</name>
        <dbReference type="ChEBI" id="CHEBI:18420"/>
    </cofactor>
    <text evidence="11">Binds 1 Mg(2+) ion per subunit.</text>
</comment>
<organism evidence="14 15">
    <name type="scientific">Oceanibacterium hippocampi</name>
    <dbReference type="NCBI Taxonomy" id="745714"/>
    <lineage>
        <taxon>Bacteria</taxon>
        <taxon>Pseudomonadati</taxon>
        <taxon>Pseudomonadota</taxon>
        <taxon>Alphaproteobacteria</taxon>
        <taxon>Sneathiellales</taxon>
        <taxon>Sneathiellaceae</taxon>
        <taxon>Oceanibacterium</taxon>
    </lineage>
</organism>
<evidence type="ECO:0000256" key="2">
    <source>
        <dbReference type="ARBA" id="ARBA00006997"/>
    </source>
</evidence>
<dbReference type="PROSITE" id="PS50943">
    <property type="entry name" value="HTH_CROC1"/>
    <property type="match status" value="1"/>
</dbReference>
<dbReference type="EMBL" id="FWFR01000001">
    <property type="protein sequence ID" value="SLN37924.1"/>
    <property type="molecule type" value="Genomic_DNA"/>
</dbReference>
<dbReference type="GO" id="GO:0009423">
    <property type="term" value="P:chorismate biosynthetic process"/>
    <property type="evidence" value="ECO:0007669"/>
    <property type="project" value="UniProtKB-UniRule"/>
</dbReference>
<dbReference type="EC" id="2.7.1.71" evidence="3 11"/>
<dbReference type="PRINTS" id="PR01100">
    <property type="entry name" value="SHIKIMTKNASE"/>
</dbReference>
<dbReference type="GO" id="GO:0004765">
    <property type="term" value="F:shikimate kinase activity"/>
    <property type="evidence" value="ECO:0007669"/>
    <property type="project" value="UniProtKB-UniRule"/>
</dbReference>
<dbReference type="GO" id="GO:0000287">
    <property type="term" value="F:magnesium ion binding"/>
    <property type="evidence" value="ECO:0007669"/>
    <property type="project" value="UniProtKB-UniRule"/>
</dbReference>
<evidence type="ECO:0000256" key="12">
    <source>
        <dbReference type="SAM" id="MobiDB-lite"/>
    </source>
</evidence>
<gene>
    <name evidence="14" type="primary">aroK_2</name>
    <name evidence="11" type="synonym">aroK</name>
    <name evidence="14" type="ORF">OCH7691_01554</name>
</gene>
<protein>
    <recommendedName>
        <fullName evidence="3 11">Shikimate kinase</fullName>
        <shortName evidence="11">SK</shortName>
        <ecNumber evidence="3 11">2.7.1.71</ecNumber>
    </recommendedName>
</protein>
<dbReference type="Gene3D" id="1.10.260.40">
    <property type="entry name" value="lambda repressor-like DNA-binding domains"/>
    <property type="match status" value="1"/>
</dbReference>
<keyword evidence="6 11" id="KW-0547">Nucleotide-binding</keyword>
<evidence type="ECO:0000256" key="4">
    <source>
        <dbReference type="ARBA" id="ARBA00022605"/>
    </source>
</evidence>
<dbReference type="SMART" id="SM00530">
    <property type="entry name" value="HTH_XRE"/>
    <property type="match status" value="1"/>
</dbReference>
<dbReference type="InterPro" id="IPR001387">
    <property type="entry name" value="Cro/C1-type_HTH"/>
</dbReference>
<comment type="subunit">
    <text evidence="11">Monomer.</text>
</comment>
<comment type="similarity">
    <text evidence="2 11">Belongs to the shikimate kinase family.</text>
</comment>
<dbReference type="Pfam" id="PF01202">
    <property type="entry name" value="SKI"/>
    <property type="match status" value="1"/>
</dbReference>
<dbReference type="OrthoDB" id="9800332at2"/>
<evidence type="ECO:0000256" key="6">
    <source>
        <dbReference type="ARBA" id="ARBA00022741"/>
    </source>
</evidence>
<comment type="catalytic activity">
    <reaction evidence="10 11">
        <text>shikimate + ATP = 3-phosphoshikimate + ADP + H(+)</text>
        <dbReference type="Rhea" id="RHEA:13121"/>
        <dbReference type="ChEBI" id="CHEBI:15378"/>
        <dbReference type="ChEBI" id="CHEBI:30616"/>
        <dbReference type="ChEBI" id="CHEBI:36208"/>
        <dbReference type="ChEBI" id="CHEBI:145989"/>
        <dbReference type="ChEBI" id="CHEBI:456216"/>
        <dbReference type="EC" id="2.7.1.71"/>
    </reaction>
</comment>
<feature type="domain" description="HTH cro/C1-type" evidence="13">
    <location>
        <begin position="41"/>
        <end position="95"/>
    </location>
</feature>
<feature type="binding site" evidence="11">
    <location>
        <position position="153"/>
    </location>
    <ligand>
        <name>Mg(2+)</name>
        <dbReference type="ChEBI" id="CHEBI:18420"/>
    </ligand>
</feature>
<feature type="binding site" evidence="11">
    <location>
        <position position="195"/>
    </location>
    <ligand>
        <name>substrate</name>
    </ligand>
</feature>
<evidence type="ECO:0000313" key="14">
    <source>
        <dbReference type="EMBL" id="SLN37924.1"/>
    </source>
</evidence>
<dbReference type="CDD" id="cd00464">
    <property type="entry name" value="SK"/>
    <property type="match status" value="1"/>
</dbReference>
<keyword evidence="11" id="KW-0479">Metal-binding</keyword>
<keyword evidence="4 11" id="KW-0028">Amino-acid biosynthesis</keyword>
<keyword evidence="7 11" id="KW-0418">Kinase</keyword>
<feature type="binding site" evidence="11">
    <location>
        <position position="257"/>
    </location>
    <ligand>
        <name>ATP</name>
        <dbReference type="ChEBI" id="CHEBI:30616"/>
    </ligand>
</feature>
<dbReference type="InterPro" id="IPR023000">
    <property type="entry name" value="Shikimate_kinase_CS"/>
</dbReference>
<keyword evidence="15" id="KW-1185">Reference proteome</keyword>
<keyword evidence="11" id="KW-0963">Cytoplasm</keyword>
<dbReference type="PROSITE" id="PS01128">
    <property type="entry name" value="SHIKIMATE_KINASE"/>
    <property type="match status" value="1"/>
</dbReference>
<dbReference type="CDD" id="cd00093">
    <property type="entry name" value="HTH_XRE"/>
    <property type="match status" value="1"/>
</dbReference>
<evidence type="ECO:0000256" key="8">
    <source>
        <dbReference type="ARBA" id="ARBA00022840"/>
    </source>
</evidence>
<comment type="caution">
    <text evidence="11">Lacks conserved residue(s) required for the propagation of feature annotation.</text>
</comment>
<feature type="binding site" evidence="11">
    <location>
        <position position="276"/>
    </location>
    <ligand>
        <name>substrate</name>
    </ligand>
</feature>
<accession>A0A1Y5SCY1</accession>
<feature type="region of interest" description="Disordered" evidence="12">
    <location>
        <begin position="1"/>
        <end position="23"/>
    </location>
</feature>
<evidence type="ECO:0000256" key="7">
    <source>
        <dbReference type="ARBA" id="ARBA00022777"/>
    </source>
</evidence>
<feature type="binding site" evidence="11">
    <location>
        <position position="292"/>
    </location>
    <ligand>
        <name>ATP</name>
        <dbReference type="ChEBI" id="CHEBI:30616"/>
    </ligand>
</feature>
<proteinExistence type="inferred from homology"/>
<evidence type="ECO:0000256" key="1">
    <source>
        <dbReference type="ARBA" id="ARBA00004842"/>
    </source>
</evidence>
<dbReference type="HAMAP" id="MF_00109">
    <property type="entry name" value="Shikimate_kinase"/>
    <property type="match status" value="1"/>
</dbReference>
<name>A0A1Y5SCY1_9PROT</name>
<evidence type="ECO:0000313" key="15">
    <source>
        <dbReference type="Proteomes" id="UP000193200"/>
    </source>
</evidence>
<dbReference type="InterPro" id="IPR000623">
    <property type="entry name" value="Shikimate_kinase/TSH1"/>
</dbReference>
<dbReference type="InParanoid" id="A0A1Y5SCY1"/>
<comment type="function">
    <text evidence="11">Catalyzes the specific phosphorylation of the 3-hydroxyl group of shikimic acid using ATP as a cosubstrate.</text>
</comment>
<dbReference type="PANTHER" id="PTHR21087:SF16">
    <property type="entry name" value="SHIKIMATE KINASE 1, CHLOROPLASTIC"/>
    <property type="match status" value="1"/>
</dbReference>
<dbReference type="PANTHER" id="PTHR21087">
    <property type="entry name" value="SHIKIMATE KINASE"/>
    <property type="match status" value="1"/>
</dbReference>
<dbReference type="InterPro" id="IPR010982">
    <property type="entry name" value="Lambda_DNA-bd_dom_sf"/>
</dbReference>
<evidence type="ECO:0000256" key="9">
    <source>
        <dbReference type="ARBA" id="ARBA00023141"/>
    </source>
</evidence>
<dbReference type="NCBIfam" id="NF006015">
    <property type="entry name" value="PRK08154.1"/>
    <property type="match status" value="1"/>
</dbReference>
<dbReference type="GO" id="GO:0003677">
    <property type="term" value="F:DNA binding"/>
    <property type="evidence" value="ECO:0007669"/>
    <property type="project" value="InterPro"/>
</dbReference>
<dbReference type="InterPro" id="IPR027417">
    <property type="entry name" value="P-loop_NTPase"/>
</dbReference>
<sequence>MSDSPDRPCNPDARPARARGCRPCPPAEQHAAFLAQLGERVRTARARRGMTRKILAHESGVSERYLAQLEGGQGNISIGLLRQVAQAMNLALETLVREAPEPPAELALIQQILGRLSPEELTEAQALLGSRFGSRELRGRRIALIGLRGAGKSTLGARLAERLDVPFIELAQAIEADAGMAVGEIFSLSGQSGYRRAERRSLDRVLDDHPEAVIATGGGIVAEPATYERLLASCLTVWLKARPEDHMERVIAQGDYRPMAGSSEAMEDLRQILASREELYGKASLTFDTSGRGLEDTLDALQRAIVALIAAPRAA</sequence>
<evidence type="ECO:0000256" key="11">
    <source>
        <dbReference type="HAMAP-Rule" id="MF_00109"/>
    </source>
</evidence>
<dbReference type="Gene3D" id="3.40.50.300">
    <property type="entry name" value="P-loop containing nucleotide triphosphate hydrolases"/>
    <property type="match status" value="1"/>
</dbReference>
<evidence type="ECO:0000256" key="5">
    <source>
        <dbReference type="ARBA" id="ARBA00022679"/>
    </source>
</evidence>
<dbReference type="GO" id="GO:0005829">
    <property type="term" value="C:cytosol"/>
    <property type="evidence" value="ECO:0007669"/>
    <property type="project" value="TreeGrafter"/>
</dbReference>
<keyword evidence="5 11" id="KW-0808">Transferase</keyword>
<dbReference type="Proteomes" id="UP000193200">
    <property type="component" value="Unassembled WGS sequence"/>
</dbReference>
<dbReference type="Pfam" id="PF01381">
    <property type="entry name" value="HTH_3"/>
    <property type="match status" value="1"/>
</dbReference>
<comment type="pathway">
    <text evidence="1 11">Metabolic intermediate biosynthesis; chorismate biosynthesis; chorismate from D-erythrose 4-phosphate and phosphoenolpyruvate: step 5/7.</text>
</comment>
<dbReference type="SUPFAM" id="SSF47413">
    <property type="entry name" value="lambda repressor-like DNA-binding domains"/>
    <property type="match status" value="1"/>
</dbReference>
<dbReference type="GO" id="GO:0009073">
    <property type="term" value="P:aromatic amino acid family biosynthetic process"/>
    <property type="evidence" value="ECO:0007669"/>
    <property type="project" value="UniProtKB-KW"/>
</dbReference>
<evidence type="ECO:0000259" key="13">
    <source>
        <dbReference type="PROSITE" id="PS50943"/>
    </source>
</evidence>
<keyword evidence="9 11" id="KW-0057">Aromatic amino acid biosynthesis</keyword>
<comment type="subcellular location">
    <subcellularLocation>
        <location evidence="11">Cytoplasm</location>
    </subcellularLocation>
</comment>
<dbReference type="UniPathway" id="UPA00053">
    <property type="reaction ID" value="UER00088"/>
</dbReference>
<keyword evidence="8 11" id="KW-0067">ATP-binding</keyword>
<evidence type="ECO:0000256" key="3">
    <source>
        <dbReference type="ARBA" id="ARBA00012154"/>
    </source>
</evidence>
<dbReference type="InterPro" id="IPR031322">
    <property type="entry name" value="Shikimate/glucono_kinase"/>
</dbReference>
<dbReference type="RefSeq" id="WP_085882759.1">
    <property type="nucleotide sequence ID" value="NZ_FWFR01000001.1"/>
</dbReference>
<dbReference type="GO" id="GO:0005524">
    <property type="term" value="F:ATP binding"/>
    <property type="evidence" value="ECO:0007669"/>
    <property type="project" value="UniProtKB-UniRule"/>
</dbReference>
<evidence type="ECO:0000256" key="10">
    <source>
        <dbReference type="ARBA" id="ARBA00048567"/>
    </source>
</evidence>
<feature type="binding site" evidence="11">
    <location>
        <position position="218"/>
    </location>
    <ligand>
        <name>substrate</name>
    </ligand>
</feature>
<dbReference type="SUPFAM" id="SSF52540">
    <property type="entry name" value="P-loop containing nucleoside triphosphate hydrolases"/>
    <property type="match status" value="1"/>
</dbReference>
<dbReference type="AlphaFoldDB" id="A0A1Y5SCY1"/>
<keyword evidence="11" id="KW-0460">Magnesium</keyword>
<feature type="binding site" evidence="11">
    <location>
        <begin position="149"/>
        <end position="154"/>
    </location>
    <ligand>
        <name>ATP</name>
        <dbReference type="ChEBI" id="CHEBI:30616"/>
    </ligand>
</feature>
<reference evidence="14 15" key="1">
    <citation type="submission" date="2017-03" db="EMBL/GenBank/DDBJ databases">
        <authorList>
            <person name="Afonso C.L."/>
            <person name="Miller P.J."/>
            <person name="Scott M.A."/>
            <person name="Spackman E."/>
            <person name="Goraichik I."/>
            <person name="Dimitrov K.M."/>
            <person name="Suarez D.L."/>
            <person name="Swayne D.E."/>
        </authorList>
    </citation>
    <scope>NUCLEOTIDE SEQUENCE [LARGE SCALE GENOMIC DNA]</scope>
    <source>
        <strain evidence="14 15">CECT 7691</strain>
    </source>
</reference>